<protein>
    <submittedName>
        <fullName evidence="1">Uncharacterized protein</fullName>
    </submittedName>
</protein>
<name>A0ACD3T3A5_PHODM</name>
<proteinExistence type="predicted"/>
<organism evidence="1 2">
    <name type="scientific">Photobacterium damselae</name>
    <dbReference type="NCBI Taxonomy" id="38293"/>
    <lineage>
        <taxon>Bacteria</taxon>
        <taxon>Pseudomonadati</taxon>
        <taxon>Pseudomonadota</taxon>
        <taxon>Gammaproteobacteria</taxon>
        <taxon>Vibrionales</taxon>
        <taxon>Vibrionaceae</taxon>
        <taxon>Photobacterium</taxon>
    </lineage>
</organism>
<evidence type="ECO:0000313" key="1">
    <source>
        <dbReference type="EMBL" id="TMX74200.1"/>
    </source>
</evidence>
<evidence type="ECO:0000313" key="2">
    <source>
        <dbReference type="Proteomes" id="UP000718715"/>
    </source>
</evidence>
<accession>A0ACD3T3A5</accession>
<reference evidence="1" key="1">
    <citation type="submission" date="2018-03" db="EMBL/GenBank/DDBJ databases">
        <title>Genomic characterization of a polymicrobial infection associated with a disease outbreak in Pacific white shrimp (Litopenaeus vannamei).</title>
        <authorList>
            <person name="Turner J.W."/>
            <person name="Bachand P.T."/>
            <person name="Tallman J."/>
            <person name="Elledge N.C."/>
            <person name="Pinnell L.J."/>
            <person name="Laughlin R.C."/>
            <person name="Zimba P.V."/>
        </authorList>
    </citation>
    <scope>NUCLEOTIDE SEQUENCE</scope>
    <source>
        <strain evidence="1">Hep-2b-22</strain>
    </source>
</reference>
<comment type="caution">
    <text evidence="1">The sequence shown here is derived from an EMBL/GenBank/DDBJ whole genome shotgun (WGS) entry which is preliminary data.</text>
</comment>
<dbReference type="Proteomes" id="UP000718715">
    <property type="component" value="Unassembled WGS sequence"/>
</dbReference>
<dbReference type="EMBL" id="PZOJ01000100">
    <property type="protein sequence ID" value="TMX74200.1"/>
    <property type="molecule type" value="Genomic_DNA"/>
</dbReference>
<sequence>MEFQTLIIRPVGSWGGYNRRAKAIERRILQKKDFPEGELGLLMALALEFKIEELESVIKALKY</sequence>
<keyword evidence="2" id="KW-1185">Reference proteome</keyword>
<gene>
    <name evidence="1" type="ORF">DA092_12670</name>
</gene>